<name>A0A0E9VR65_ANGAN</name>
<sequence length="34" mass="4085">MELSWAMDMEPVLFRKQYRHIALSIAHYDFACNP</sequence>
<proteinExistence type="predicted"/>
<dbReference type="AlphaFoldDB" id="A0A0E9VR65"/>
<protein>
    <submittedName>
        <fullName evidence="1">Uncharacterized protein</fullName>
    </submittedName>
</protein>
<dbReference type="EMBL" id="GBXM01028075">
    <property type="protein sequence ID" value="JAH80502.1"/>
    <property type="molecule type" value="Transcribed_RNA"/>
</dbReference>
<organism evidence="1">
    <name type="scientific">Anguilla anguilla</name>
    <name type="common">European freshwater eel</name>
    <name type="synonym">Muraena anguilla</name>
    <dbReference type="NCBI Taxonomy" id="7936"/>
    <lineage>
        <taxon>Eukaryota</taxon>
        <taxon>Metazoa</taxon>
        <taxon>Chordata</taxon>
        <taxon>Craniata</taxon>
        <taxon>Vertebrata</taxon>
        <taxon>Euteleostomi</taxon>
        <taxon>Actinopterygii</taxon>
        <taxon>Neopterygii</taxon>
        <taxon>Teleostei</taxon>
        <taxon>Anguilliformes</taxon>
        <taxon>Anguillidae</taxon>
        <taxon>Anguilla</taxon>
    </lineage>
</organism>
<reference evidence="1" key="1">
    <citation type="submission" date="2014-11" db="EMBL/GenBank/DDBJ databases">
        <authorList>
            <person name="Amaro Gonzalez C."/>
        </authorList>
    </citation>
    <scope>NUCLEOTIDE SEQUENCE</scope>
</reference>
<accession>A0A0E9VR65</accession>
<reference evidence="1" key="2">
    <citation type="journal article" date="2015" name="Fish Shellfish Immunol.">
        <title>Early steps in the European eel (Anguilla anguilla)-Vibrio vulnificus interaction in the gills: Role of the RtxA13 toxin.</title>
        <authorList>
            <person name="Callol A."/>
            <person name="Pajuelo D."/>
            <person name="Ebbesson L."/>
            <person name="Teles M."/>
            <person name="MacKenzie S."/>
            <person name="Amaro C."/>
        </authorList>
    </citation>
    <scope>NUCLEOTIDE SEQUENCE</scope>
</reference>
<evidence type="ECO:0000313" key="1">
    <source>
        <dbReference type="EMBL" id="JAH80502.1"/>
    </source>
</evidence>